<name>A0A6H5J545_9HYME</name>
<dbReference type="EMBL" id="CADCXV010001472">
    <property type="protein sequence ID" value="CAB0044572.1"/>
    <property type="molecule type" value="Genomic_DNA"/>
</dbReference>
<accession>A0A6H5J545</accession>
<protein>
    <submittedName>
        <fullName evidence="2">Uncharacterized protein</fullName>
    </submittedName>
</protein>
<dbReference type="AlphaFoldDB" id="A0A6H5J545"/>
<evidence type="ECO:0000313" key="2">
    <source>
        <dbReference type="EMBL" id="CAB0044572.1"/>
    </source>
</evidence>
<feature type="region of interest" description="Disordered" evidence="1">
    <location>
        <begin position="32"/>
        <end position="66"/>
    </location>
</feature>
<proteinExistence type="predicted"/>
<dbReference type="Proteomes" id="UP000479190">
    <property type="component" value="Unassembled WGS sequence"/>
</dbReference>
<evidence type="ECO:0000256" key="1">
    <source>
        <dbReference type="SAM" id="MobiDB-lite"/>
    </source>
</evidence>
<evidence type="ECO:0000313" key="3">
    <source>
        <dbReference type="Proteomes" id="UP000479190"/>
    </source>
</evidence>
<reference evidence="2 3" key="1">
    <citation type="submission" date="2020-02" db="EMBL/GenBank/DDBJ databases">
        <authorList>
            <person name="Ferguson B K."/>
        </authorList>
    </citation>
    <scope>NUCLEOTIDE SEQUENCE [LARGE SCALE GENOMIC DNA]</scope>
</reference>
<keyword evidence="3" id="KW-1185">Reference proteome</keyword>
<sequence>MKTSRKRQFKYVDILGRLASAPFPREPFSPFLAARAPPWPPSPSGDDRPRSPASQRPIYARRHQQSLTSGQLELQFLQLTHLSANRLEFLHVSDDAPFERQ</sequence>
<organism evidence="2 3">
    <name type="scientific">Trichogramma brassicae</name>
    <dbReference type="NCBI Taxonomy" id="86971"/>
    <lineage>
        <taxon>Eukaryota</taxon>
        <taxon>Metazoa</taxon>
        <taxon>Ecdysozoa</taxon>
        <taxon>Arthropoda</taxon>
        <taxon>Hexapoda</taxon>
        <taxon>Insecta</taxon>
        <taxon>Pterygota</taxon>
        <taxon>Neoptera</taxon>
        <taxon>Endopterygota</taxon>
        <taxon>Hymenoptera</taxon>
        <taxon>Apocrita</taxon>
        <taxon>Proctotrupomorpha</taxon>
        <taxon>Chalcidoidea</taxon>
        <taxon>Trichogrammatidae</taxon>
        <taxon>Trichogramma</taxon>
    </lineage>
</organism>
<gene>
    <name evidence="2" type="ORF">TBRA_LOCUS16160</name>
</gene>